<keyword evidence="2" id="KW-1185">Reference proteome</keyword>
<proteinExistence type="predicted"/>
<comment type="caution">
    <text evidence="1">The sequence shown here is derived from an EMBL/GenBank/DDBJ whole genome shotgun (WGS) entry which is preliminary data.</text>
</comment>
<feature type="non-terminal residue" evidence="1">
    <location>
        <position position="41"/>
    </location>
</feature>
<name>A0A1Q9BRY0_SYMMI</name>
<organism evidence="1 2">
    <name type="scientific">Symbiodinium microadriaticum</name>
    <name type="common">Dinoflagellate</name>
    <name type="synonym">Zooxanthella microadriatica</name>
    <dbReference type="NCBI Taxonomy" id="2951"/>
    <lineage>
        <taxon>Eukaryota</taxon>
        <taxon>Sar</taxon>
        <taxon>Alveolata</taxon>
        <taxon>Dinophyceae</taxon>
        <taxon>Suessiales</taxon>
        <taxon>Symbiodiniaceae</taxon>
        <taxon>Symbiodinium</taxon>
    </lineage>
</organism>
<gene>
    <name evidence="1" type="ORF">AK812_SmicGene47325</name>
</gene>
<evidence type="ECO:0000313" key="1">
    <source>
        <dbReference type="EMBL" id="OLP73433.1"/>
    </source>
</evidence>
<dbReference type="Proteomes" id="UP000186817">
    <property type="component" value="Unassembled WGS sequence"/>
</dbReference>
<sequence length="41" mass="4557">MNYKKELLRGLWAALPPESTEAGYIGVVMLRLLARYAPHGA</sequence>
<dbReference type="AlphaFoldDB" id="A0A1Q9BRY0"/>
<reference evidence="1 2" key="1">
    <citation type="submission" date="2016-02" db="EMBL/GenBank/DDBJ databases">
        <title>Genome analysis of coral dinoflagellate symbionts highlights evolutionary adaptations to a symbiotic lifestyle.</title>
        <authorList>
            <person name="Aranda M."/>
            <person name="Li Y."/>
            <person name="Liew Y.J."/>
            <person name="Baumgarten S."/>
            <person name="Simakov O."/>
            <person name="Wilson M."/>
            <person name="Piel J."/>
            <person name="Ashoor H."/>
            <person name="Bougouffa S."/>
            <person name="Bajic V.B."/>
            <person name="Ryu T."/>
            <person name="Ravasi T."/>
            <person name="Bayer T."/>
            <person name="Micklem G."/>
            <person name="Kim H."/>
            <person name="Bhak J."/>
            <person name="Lajeunesse T.C."/>
            <person name="Voolstra C.R."/>
        </authorList>
    </citation>
    <scope>NUCLEOTIDE SEQUENCE [LARGE SCALE GENOMIC DNA]</scope>
    <source>
        <strain evidence="1 2">CCMP2467</strain>
    </source>
</reference>
<dbReference type="EMBL" id="LSRX01005486">
    <property type="protein sequence ID" value="OLP73433.1"/>
    <property type="molecule type" value="Genomic_DNA"/>
</dbReference>
<evidence type="ECO:0000313" key="2">
    <source>
        <dbReference type="Proteomes" id="UP000186817"/>
    </source>
</evidence>
<accession>A0A1Q9BRY0</accession>
<protein>
    <submittedName>
        <fullName evidence="1">Uncharacterized protein</fullName>
    </submittedName>
</protein>